<dbReference type="Proteomes" id="UP000326169">
    <property type="component" value="Unassembled WGS sequence"/>
</dbReference>
<reference evidence="2 3" key="1">
    <citation type="journal article" date="2019" name="J Genomics">
        <title>The Draft Genome of a Hydrogen-producing Cyanobacterium, Arthrospira platensis NIES-46.</title>
        <authorList>
            <person name="Suzuki S."/>
            <person name="Yamaguchi H."/>
            <person name="Kawachi M."/>
        </authorList>
    </citation>
    <scope>NUCLEOTIDE SEQUENCE [LARGE SCALE GENOMIC DNA]</scope>
    <source>
        <strain evidence="2 3">NIES-46</strain>
    </source>
</reference>
<dbReference type="EMBL" id="BIMW01000291">
    <property type="protein sequence ID" value="GCE96886.1"/>
    <property type="molecule type" value="Genomic_DNA"/>
</dbReference>
<organism evidence="2 3">
    <name type="scientific">Limnospira platensis NIES-46</name>
    <dbReference type="NCBI Taxonomy" id="1236695"/>
    <lineage>
        <taxon>Bacteria</taxon>
        <taxon>Bacillati</taxon>
        <taxon>Cyanobacteriota</taxon>
        <taxon>Cyanophyceae</taxon>
        <taxon>Oscillatoriophycideae</taxon>
        <taxon>Oscillatoriales</taxon>
        <taxon>Sirenicapillariaceae</taxon>
        <taxon>Limnospira</taxon>
    </lineage>
</organism>
<feature type="region of interest" description="Disordered" evidence="1">
    <location>
        <begin position="21"/>
        <end position="44"/>
    </location>
</feature>
<keyword evidence="3" id="KW-1185">Reference proteome</keyword>
<evidence type="ECO:0000313" key="3">
    <source>
        <dbReference type="Proteomes" id="UP000326169"/>
    </source>
</evidence>
<comment type="caution">
    <text evidence="2">The sequence shown here is derived from an EMBL/GenBank/DDBJ whole genome shotgun (WGS) entry which is preliminary data.</text>
</comment>
<proteinExistence type="predicted"/>
<evidence type="ECO:0000313" key="2">
    <source>
        <dbReference type="EMBL" id="GCE96886.1"/>
    </source>
</evidence>
<accession>A0A5M3TFW5</accession>
<gene>
    <name evidence="2" type="ORF">NIES46_49610</name>
</gene>
<name>A0A5M3TFW5_LIMPL</name>
<evidence type="ECO:0000256" key="1">
    <source>
        <dbReference type="SAM" id="MobiDB-lite"/>
    </source>
</evidence>
<sequence length="44" mass="4736">MSAEPMTSRVRVSEKTAVSLVGEKALTNEENQQGIEESGEEARG</sequence>
<protein>
    <submittedName>
        <fullName evidence="2">Uncharacterized protein</fullName>
    </submittedName>
</protein>